<evidence type="ECO:0000313" key="2">
    <source>
        <dbReference type="Proteomes" id="UP000002015"/>
    </source>
</evidence>
<dbReference type="PANTHER" id="PTHR35175:SF1">
    <property type="entry name" value="OXIDOREDUCTASE"/>
    <property type="match status" value="1"/>
</dbReference>
<dbReference type="PANTHER" id="PTHR35175">
    <property type="entry name" value="DUF1289 DOMAIN-CONTAINING PROTEIN"/>
    <property type="match status" value="1"/>
</dbReference>
<dbReference type="AlphaFoldDB" id="A8FRW7"/>
<dbReference type="HOGENOM" id="CLU_162538_0_0_6"/>
<reference evidence="1 2" key="1">
    <citation type="submission" date="2007-08" db="EMBL/GenBank/DDBJ databases">
        <title>Complete sequence of Shewanella sediminis HAW-EB3.</title>
        <authorList>
            <consortium name="US DOE Joint Genome Institute"/>
            <person name="Copeland A."/>
            <person name="Lucas S."/>
            <person name="Lapidus A."/>
            <person name="Barry K."/>
            <person name="Glavina del Rio T."/>
            <person name="Dalin E."/>
            <person name="Tice H."/>
            <person name="Pitluck S."/>
            <person name="Chertkov O."/>
            <person name="Brettin T."/>
            <person name="Bruce D."/>
            <person name="Detter J.C."/>
            <person name="Han C."/>
            <person name="Schmutz J."/>
            <person name="Larimer F."/>
            <person name="Land M."/>
            <person name="Hauser L."/>
            <person name="Kyrpides N."/>
            <person name="Kim E."/>
            <person name="Zhao J.-S."/>
            <person name="Richardson P."/>
        </authorList>
    </citation>
    <scope>NUCLEOTIDE SEQUENCE [LARGE SCALE GENOMIC DNA]</scope>
    <source>
        <strain evidence="1 2">HAW-EB3</strain>
    </source>
</reference>
<dbReference type="STRING" id="425104.Ssed_0979"/>
<evidence type="ECO:0000313" key="1">
    <source>
        <dbReference type="EMBL" id="ABV35590.1"/>
    </source>
</evidence>
<protein>
    <submittedName>
        <fullName evidence="1">Fe-S protein-like protein</fullName>
    </submittedName>
</protein>
<sequence length="121" mass="13993">MFKVLPIKITKGFRHSQVMEQLEFFEIPSPCIGICQTDARGYCKGCLRNRDERFNWLEFSDAKKYDVIRLCKQRKRRRQLTILKAKKAQLLQQRAVINSSLDFGVGEEIEPGSPIDGLTSD</sequence>
<organism evidence="1 2">
    <name type="scientific">Shewanella sediminis (strain HAW-EB3)</name>
    <dbReference type="NCBI Taxonomy" id="425104"/>
    <lineage>
        <taxon>Bacteria</taxon>
        <taxon>Pseudomonadati</taxon>
        <taxon>Pseudomonadota</taxon>
        <taxon>Gammaproteobacteria</taxon>
        <taxon>Alteromonadales</taxon>
        <taxon>Shewanellaceae</taxon>
        <taxon>Shewanella</taxon>
    </lineage>
</organism>
<dbReference type="InterPro" id="IPR010710">
    <property type="entry name" value="DUF1289"/>
</dbReference>
<accession>A8FRW7</accession>
<dbReference type="Proteomes" id="UP000002015">
    <property type="component" value="Chromosome"/>
</dbReference>
<dbReference type="Pfam" id="PF06945">
    <property type="entry name" value="DUF1289"/>
    <property type="match status" value="1"/>
</dbReference>
<proteinExistence type="predicted"/>
<gene>
    <name evidence="1" type="ordered locus">Ssed_0979</name>
</gene>
<dbReference type="eggNOG" id="COG3313">
    <property type="taxonomic scope" value="Bacteria"/>
</dbReference>
<name>A8FRW7_SHESH</name>
<dbReference type="EMBL" id="CP000821">
    <property type="protein sequence ID" value="ABV35590.1"/>
    <property type="molecule type" value="Genomic_DNA"/>
</dbReference>
<dbReference type="KEGG" id="sse:Ssed_0979"/>
<keyword evidence="2" id="KW-1185">Reference proteome</keyword>